<evidence type="ECO:0000313" key="2">
    <source>
        <dbReference type="EMBL" id="SNS60454.1"/>
    </source>
</evidence>
<keyword evidence="3" id="KW-1185">Reference proteome</keyword>
<feature type="transmembrane region" description="Helical" evidence="1">
    <location>
        <begin position="652"/>
        <end position="669"/>
    </location>
</feature>
<dbReference type="OrthoDB" id="9763076at2"/>
<dbReference type="EMBL" id="FZPD01000001">
    <property type="protein sequence ID" value="SNS60454.1"/>
    <property type="molecule type" value="Genomic_DNA"/>
</dbReference>
<evidence type="ECO:0000256" key="1">
    <source>
        <dbReference type="SAM" id="Phobius"/>
    </source>
</evidence>
<feature type="transmembrane region" description="Helical" evidence="1">
    <location>
        <begin position="42"/>
        <end position="61"/>
    </location>
</feature>
<protein>
    <recommendedName>
        <fullName evidence="4">VWA domain-containing protein</fullName>
    </recommendedName>
</protein>
<dbReference type="PANTHER" id="PTHR37947:SF1">
    <property type="entry name" value="BLL2462 PROTEIN"/>
    <property type="match status" value="1"/>
</dbReference>
<keyword evidence="1" id="KW-0812">Transmembrane</keyword>
<feature type="transmembrane region" description="Helical" evidence="1">
    <location>
        <begin position="12"/>
        <end position="30"/>
    </location>
</feature>
<keyword evidence="1" id="KW-0472">Membrane</keyword>
<sequence length="676" mass="77036">MDKSFLQIDYSGWWILLILVVAAALSYFLYSKKDVPWNATQNWALATVRFLAITSLLLLFLTPSLRQITNYVDKPVVAIALDNSQSVVARGAGAANLTRSFQNLKEALQNQGLEPLMITFNDSDSFNVSTSNLSNLIKKVEEATENQHLAGIVLASDGIYNRGSSPVYKNHISPFFTVGLGDSIPPKDISISRTLYNKITYKGNETPIRLEISQEGYDNKLVNVELREKGQLIGEKSIRLRSSIQEVEFVLKSENEGLRHLVATIPENPEESTTENNRSNIFMEVIDARQRVLIVANSPHPDIKAIRNTLASTGNYQTDLYIPEIHDEKPNEIYDVVIFHGAFTSGISYSPKENPGKWYILSNESSVTSSNKSLPYLKIERRGSQPDKVVGSFNQNFSKFKIEDVSAFEEYPPIQVPFGEYTITGPTEILMYQKLGSVTTQKPLMAIYDDGATKSAVLVGQNIWQWKLQEAAINDNSNQFDNLITKTVQFLSVKNDKKQFRFTIRKRNLTDAEPPHFDVEVYNDIYERIYNNEISISITSEENVSENFNFTDSEYNSTFRAPTFPSGIYQYTAQVKVGDKTLTDRGEFSVQNINPEFLNLTADHQLLKNLAQKTGGSFVHLNELDQLPRIIEEKEFKAKIRSEEELIPLYKAWWWYLIIFMLFSTEWFLRKYWGGY</sequence>
<dbReference type="RefSeq" id="WP_089355577.1">
    <property type="nucleotide sequence ID" value="NZ_FZPD01000001.1"/>
</dbReference>
<organism evidence="2 3">
    <name type="scientific">Ekhidna lutea</name>
    <dbReference type="NCBI Taxonomy" id="447679"/>
    <lineage>
        <taxon>Bacteria</taxon>
        <taxon>Pseudomonadati</taxon>
        <taxon>Bacteroidota</taxon>
        <taxon>Cytophagia</taxon>
        <taxon>Cytophagales</taxon>
        <taxon>Reichenbachiellaceae</taxon>
        <taxon>Ekhidna</taxon>
    </lineage>
</organism>
<keyword evidence="1" id="KW-1133">Transmembrane helix</keyword>
<accession>A0A239FXF1</accession>
<evidence type="ECO:0008006" key="4">
    <source>
        <dbReference type="Google" id="ProtNLM"/>
    </source>
</evidence>
<name>A0A239FXF1_EKHLU</name>
<dbReference type="PANTHER" id="PTHR37947">
    <property type="entry name" value="BLL2462 PROTEIN"/>
    <property type="match status" value="1"/>
</dbReference>
<dbReference type="AlphaFoldDB" id="A0A239FXF1"/>
<reference evidence="2 3" key="1">
    <citation type="submission" date="2017-06" db="EMBL/GenBank/DDBJ databases">
        <authorList>
            <person name="Kim H.J."/>
            <person name="Triplett B.A."/>
        </authorList>
    </citation>
    <scope>NUCLEOTIDE SEQUENCE [LARGE SCALE GENOMIC DNA]</scope>
    <source>
        <strain evidence="2 3">DSM 19307</strain>
    </source>
</reference>
<dbReference type="Proteomes" id="UP000198393">
    <property type="component" value="Unassembled WGS sequence"/>
</dbReference>
<proteinExistence type="predicted"/>
<evidence type="ECO:0000313" key="3">
    <source>
        <dbReference type="Proteomes" id="UP000198393"/>
    </source>
</evidence>
<gene>
    <name evidence="2" type="ORF">SAMN05421640_0835</name>
</gene>